<comment type="caution">
    <text evidence="1">The sequence shown here is derived from an EMBL/GenBank/DDBJ whole genome shotgun (WGS) entry which is preliminary data.</text>
</comment>
<accession>A0AAE4G3Q2</accession>
<proteinExistence type="predicted"/>
<gene>
    <name evidence="1" type="ORF">RMW62_10665</name>
</gene>
<evidence type="ECO:0000313" key="1">
    <source>
        <dbReference type="EMBL" id="MDT0249542.1"/>
    </source>
</evidence>
<evidence type="ECO:0000313" key="2">
    <source>
        <dbReference type="Proteomes" id="UP001180729"/>
    </source>
</evidence>
<dbReference type="EMBL" id="JAMZMH010000013">
    <property type="protein sequence ID" value="MDT0249542.1"/>
    <property type="molecule type" value="Genomic_DNA"/>
</dbReference>
<dbReference type="AlphaFoldDB" id="A0AAE4G3Q2"/>
<reference evidence="1" key="1">
    <citation type="submission" date="2022-06" db="EMBL/GenBank/DDBJ databases">
        <title>Draft Genome Sequences of Three Actinomyces oris Strains, Isolated from Healthy Human Feces.</title>
        <authorList>
            <person name="Ye Y."/>
            <person name="Liu C."/>
            <person name="Zhao J."/>
            <person name="Xu J."/>
            <person name="Huang H."/>
            <person name="Wang B."/>
            <person name="Wei J."/>
            <person name="Jing X."/>
        </authorList>
    </citation>
    <scope>NUCLEOTIDE SEQUENCE</scope>
    <source>
        <strain evidence="1">CNGBCC1803368</strain>
    </source>
</reference>
<sequence length="40" mass="4436">MRITGLVPNTMADAGEQVFLSAREDDYMALMEATATWQNS</sequence>
<name>A0AAE4G3Q2_9ACTO</name>
<dbReference type="Proteomes" id="UP001180729">
    <property type="component" value="Unassembled WGS sequence"/>
</dbReference>
<protein>
    <submittedName>
        <fullName evidence="1">Uncharacterized protein</fullName>
    </submittedName>
</protein>
<organism evidence="1 2">
    <name type="scientific">Actinomyces oris</name>
    <dbReference type="NCBI Taxonomy" id="544580"/>
    <lineage>
        <taxon>Bacteria</taxon>
        <taxon>Bacillati</taxon>
        <taxon>Actinomycetota</taxon>
        <taxon>Actinomycetes</taxon>
        <taxon>Actinomycetales</taxon>
        <taxon>Actinomycetaceae</taxon>
        <taxon>Actinomyces</taxon>
    </lineage>
</organism>
<dbReference type="RefSeq" id="WP_311373166.1">
    <property type="nucleotide sequence ID" value="NZ_JAMZMH010000013.1"/>
</dbReference>